<proteinExistence type="predicted"/>
<keyword evidence="1" id="KW-0812">Transmembrane</keyword>
<evidence type="ECO:0000313" key="3">
    <source>
        <dbReference type="Proteomes" id="UP000015100"/>
    </source>
</evidence>
<dbReference type="STRING" id="1284197.S8A472"/>
<keyword evidence="1" id="KW-0472">Membrane</keyword>
<keyword evidence="3" id="KW-1185">Reference proteome</keyword>
<dbReference type="HOGENOM" id="CLU_062847_0_0_1"/>
<organism evidence="2 3">
    <name type="scientific">Dactylellina haptotyla (strain CBS 200.50)</name>
    <name type="common">Nematode-trapping fungus</name>
    <name type="synonym">Monacrosporium haptotylum</name>
    <dbReference type="NCBI Taxonomy" id="1284197"/>
    <lineage>
        <taxon>Eukaryota</taxon>
        <taxon>Fungi</taxon>
        <taxon>Dikarya</taxon>
        <taxon>Ascomycota</taxon>
        <taxon>Pezizomycotina</taxon>
        <taxon>Orbiliomycetes</taxon>
        <taxon>Orbiliales</taxon>
        <taxon>Orbiliaceae</taxon>
        <taxon>Dactylellina</taxon>
    </lineage>
</organism>
<protein>
    <submittedName>
        <fullName evidence="2">Uncharacterized protein</fullName>
    </submittedName>
</protein>
<dbReference type="Proteomes" id="UP000015100">
    <property type="component" value="Unassembled WGS sequence"/>
</dbReference>
<feature type="transmembrane region" description="Helical" evidence="1">
    <location>
        <begin position="363"/>
        <end position="387"/>
    </location>
</feature>
<sequence length="403" mass="45399">MTTAQGVPLQTLASSTSPFAHLTDNNKQGLCSVLWGWTFCENCKHFKLCTDSECPGTRVHSLRQYFHHYKRLVSAYSHDLQYFEEDKSLNSHEEILIIIERIKEKPNITRRKLAEAVFGTEPAGAATKTDREHAIGLAIKALTMVNSTRWLEAAYGIGNQDSQNWPEDIPLSTFLEELFPTADHPGFGEKASTSYWDMRSSITCVKLMRRGRLSFQSTENLSNHLKLNRKTGVVEIFHHTAFLKESLRITKNQGGKPLSFADTIGRGAVPRQLAIEVLDSIQKIIFPLSDPSAVSVLRSLITEQGFDSDCLRFEASAIREPHEINTQYIYFGARLADIHDELEHPTPRGFLSRWAKRKSTGHANIATIIGVILALFFGIATLGLSVFQAWVGYQQWQHPIQTN</sequence>
<dbReference type="OrthoDB" id="5428890at2759"/>
<gene>
    <name evidence="2" type="ORF">H072_8509</name>
</gene>
<name>S8A472_DACHA</name>
<dbReference type="OMA" id="HEINTQY"/>
<dbReference type="EMBL" id="AQGS01000598">
    <property type="protein sequence ID" value="EPS37795.1"/>
    <property type="molecule type" value="Genomic_DNA"/>
</dbReference>
<accession>S8A472</accession>
<reference evidence="2 3" key="1">
    <citation type="journal article" date="2013" name="PLoS Genet.">
        <title>Genomic mechanisms accounting for the adaptation to parasitism in nematode-trapping fungi.</title>
        <authorList>
            <person name="Meerupati T."/>
            <person name="Andersson K.M."/>
            <person name="Friman E."/>
            <person name="Kumar D."/>
            <person name="Tunlid A."/>
            <person name="Ahren D."/>
        </authorList>
    </citation>
    <scope>NUCLEOTIDE SEQUENCE [LARGE SCALE GENOMIC DNA]</scope>
    <source>
        <strain evidence="2 3">CBS 200.50</strain>
    </source>
</reference>
<dbReference type="AlphaFoldDB" id="S8A472"/>
<comment type="caution">
    <text evidence="2">The sequence shown here is derived from an EMBL/GenBank/DDBJ whole genome shotgun (WGS) entry which is preliminary data.</text>
</comment>
<evidence type="ECO:0000313" key="2">
    <source>
        <dbReference type="EMBL" id="EPS37795.1"/>
    </source>
</evidence>
<dbReference type="eggNOG" id="ENOG502SI63">
    <property type="taxonomic scope" value="Eukaryota"/>
</dbReference>
<reference evidence="3" key="2">
    <citation type="submission" date="2013-04" db="EMBL/GenBank/DDBJ databases">
        <title>Genomic mechanisms accounting for the adaptation to parasitism in nematode-trapping fungi.</title>
        <authorList>
            <person name="Ahren D.G."/>
        </authorList>
    </citation>
    <scope>NUCLEOTIDE SEQUENCE [LARGE SCALE GENOMIC DNA]</scope>
    <source>
        <strain evidence="3">CBS 200.50</strain>
    </source>
</reference>
<evidence type="ECO:0000256" key="1">
    <source>
        <dbReference type="SAM" id="Phobius"/>
    </source>
</evidence>
<keyword evidence="1" id="KW-1133">Transmembrane helix</keyword>